<dbReference type="Pfam" id="PF11396">
    <property type="entry name" value="PepSY_like"/>
    <property type="match status" value="1"/>
</dbReference>
<accession>A0A2W7RYB5</accession>
<dbReference type="Gene3D" id="3.10.450.360">
    <property type="match status" value="1"/>
</dbReference>
<organism evidence="3 4">
    <name type="scientific">Hydrotalea sandarakina</name>
    <dbReference type="NCBI Taxonomy" id="1004304"/>
    <lineage>
        <taxon>Bacteria</taxon>
        <taxon>Pseudomonadati</taxon>
        <taxon>Bacteroidota</taxon>
        <taxon>Chitinophagia</taxon>
        <taxon>Chitinophagales</taxon>
        <taxon>Chitinophagaceae</taxon>
        <taxon>Hydrotalea</taxon>
    </lineage>
</organism>
<dbReference type="SUPFAM" id="SSF160574">
    <property type="entry name" value="BT0923-like"/>
    <property type="match status" value="1"/>
</dbReference>
<evidence type="ECO:0000313" key="3">
    <source>
        <dbReference type="EMBL" id="PZX63430.1"/>
    </source>
</evidence>
<gene>
    <name evidence="3" type="ORF">LX80_01074</name>
</gene>
<keyword evidence="1" id="KW-0732">Signal</keyword>
<evidence type="ECO:0000256" key="1">
    <source>
        <dbReference type="SAM" id="SignalP"/>
    </source>
</evidence>
<feature type="domain" description="Putative beta-lactamase-inhibitor-like PepSY-like" evidence="2">
    <location>
        <begin position="56"/>
        <end position="145"/>
    </location>
</feature>
<reference evidence="3 4" key="1">
    <citation type="submission" date="2018-06" db="EMBL/GenBank/DDBJ databases">
        <title>Genomic Encyclopedia of Archaeal and Bacterial Type Strains, Phase II (KMG-II): from individual species to whole genera.</title>
        <authorList>
            <person name="Goeker M."/>
        </authorList>
    </citation>
    <scope>NUCLEOTIDE SEQUENCE [LARGE SCALE GENOMIC DNA]</scope>
    <source>
        <strain evidence="3 4">DSM 23241</strain>
    </source>
</reference>
<feature type="chain" id="PRO_5016072902" evidence="1">
    <location>
        <begin position="24"/>
        <end position="150"/>
    </location>
</feature>
<comment type="caution">
    <text evidence="3">The sequence shown here is derived from an EMBL/GenBank/DDBJ whole genome shotgun (WGS) entry which is preliminary data.</text>
</comment>
<dbReference type="RefSeq" id="WP_170120385.1">
    <property type="nucleotide sequence ID" value="NZ_QKZV01000003.1"/>
</dbReference>
<sequence length="150" mass="17413">MKIKRIIVAFAVLFFGFSISSQAQLRKIPSEVTDAFAKQFPKAAQVSWKDNLTNFQANFQNSDTVMQVKYNNKGQWLETISKMPYDQLNDAIKDGFDKSKFNDWEILLVQKITSLNNEVLYRIEVRKNAFRKTYLYFNAKGQLQKDAPAL</sequence>
<dbReference type="AlphaFoldDB" id="A0A2W7RYB5"/>
<keyword evidence="4" id="KW-1185">Reference proteome</keyword>
<protein>
    <submittedName>
        <fullName evidence="3">Putative PepSY-like beta-lactamase-inhibitor</fullName>
    </submittedName>
</protein>
<dbReference type="Proteomes" id="UP000249720">
    <property type="component" value="Unassembled WGS sequence"/>
</dbReference>
<name>A0A2W7RYB5_9BACT</name>
<evidence type="ECO:0000313" key="4">
    <source>
        <dbReference type="Proteomes" id="UP000249720"/>
    </source>
</evidence>
<dbReference type="InterPro" id="IPR021533">
    <property type="entry name" value="PepSY-like"/>
</dbReference>
<evidence type="ECO:0000259" key="2">
    <source>
        <dbReference type="Pfam" id="PF11396"/>
    </source>
</evidence>
<dbReference type="EMBL" id="QKZV01000003">
    <property type="protein sequence ID" value="PZX63430.1"/>
    <property type="molecule type" value="Genomic_DNA"/>
</dbReference>
<feature type="signal peptide" evidence="1">
    <location>
        <begin position="1"/>
        <end position="23"/>
    </location>
</feature>
<proteinExistence type="predicted"/>